<name>A0A0F9SBB6_9ZZZZ</name>
<evidence type="ECO:0000313" key="1">
    <source>
        <dbReference type="EMBL" id="KKN66190.1"/>
    </source>
</evidence>
<protein>
    <submittedName>
        <fullName evidence="1">Uncharacterized protein</fullName>
    </submittedName>
</protein>
<dbReference type="AlphaFoldDB" id="A0A0F9SBB6"/>
<organism evidence="1">
    <name type="scientific">marine sediment metagenome</name>
    <dbReference type="NCBI Taxonomy" id="412755"/>
    <lineage>
        <taxon>unclassified sequences</taxon>
        <taxon>metagenomes</taxon>
        <taxon>ecological metagenomes</taxon>
    </lineage>
</organism>
<sequence>MNFKDIIERGNKLLEDHSNLFNRLKYIPETREMTFQIINDGDLNIGKPRFKKRNFLWSVDLLAELRDHLEDVWNFFDTYSHWIDNSLFSLISYTKRRESKKSLIFLLEKDVWETSEVYGDYLIEKRDNHTIISYYRFNMKMKSFKIKVSEDSEIKAWILMDAVDQIINQFRYLWSKIETEIKTCINEKYHKEPKLLISSNYLKKQLEKTKEIADVMPEAALLNLGRICEMWLLIKLEKDSSGFSEDSLKLAERNNIIDKDEFKFLKKVRRNYNDLKHKRYYIIKKSLIISLINEFSNLFKL</sequence>
<comment type="caution">
    <text evidence="1">The sequence shown here is derived from an EMBL/GenBank/DDBJ whole genome shotgun (WGS) entry which is preliminary data.</text>
</comment>
<proteinExistence type="predicted"/>
<reference evidence="1" key="1">
    <citation type="journal article" date="2015" name="Nature">
        <title>Complex archaea that bridge the gap between prokaryotes and eukaryotes.</title>
        <authorList>
            <person name="Spang A."/>
            <person name="Saw J.H."/>
            <person name="Jorgensen S.L."/>
            <person name="Zaremba-Niedzwiedzka K."/>
            <person name="Martijn J."/>
            <person name="Lind A.E."/>
            <person name="van Eijk R."/>
            <person name="Schleper C."/>
            <person name="Guy L."/>
            <person name="Ettema T.J."/>
        </authorList>
    </citation>
    <scope>NUCLEOTIDE SEQUENCE</scope>
</reference>
<gene>
    <name evidence="1" type="ORF">LCGC14_0473900</name>
</gene>
<accession>A0A0F9SBB6</accession>
<dbReference type="EMBL" id="LAZR01000508">
    <property type="protein sequence ID" value="KKN66190.1"/>
    <property type="molecule type" value="Genomic_DNA"/>
</dbReference>